<proteinExistence type="predicted"/>
<evidence type="ECO:0000313" key="1">
    <source>
        <dbReference type="EMBL" id="KNF63167.1"/>
    </source>
</evidence>
<gene>
    <name evidence="2" type="ORF">BMT91_11315</name>
    <name evidence="1" type="ORF">WR15_24145</name>
</gene>
<organism evidence="2 4">
    <name type="scientific">Escherichia coli</name>
    <dbReference type="NCBI Taxonomy" id="562"/>
    <lineage>
        <taxon>Bacteria</taxon>
        <taxon>Pseudomonadati</taxon>
        <taxon>Pseudomonadota</taxon>
        <taxon>Gammaproteobacteria</taxon>
        <taxon>Enterobacterales</taxon>
        <taxon>Enterobacteriaceae</taxon>
        <taxon>Escherichia</taxon>
    </lineage>
</organism>
<dbReference type="PATRIC" id="fig|562.10476.peg.4274"/>
<evidence type="ECO:0000313" key="4">
    <source>
        <dbReference type="Proteomes" id="UP000188855"/>
    </source>
</evidence>
<protein>
    <submittedName>
        <fullName evidence="2">Uncharacterized protein</fullName>
    </submittedName>
</protein>
<dbReference type="EMBL" id="LGZN01000083">
    <property type="protein sequence ID" value="KNF63167.1"/>
    <property type="molecule type" value="Genomic_DNA"/>
</dbReference>
<dbReference type="Proteomes" id="UP000037564">
    <property type="component" value="Unassembled WGS sequence"/>
</dbReference>
<evidence type="ECO:0000313" key="3">
    <source>
        <dbReference type="Proteomes" id="UP000037564"/>
    </source>
</evidence>
<dbReference type="EMBL" id="MPAF01000018">
    <property type="protein sequence ID" value="OOK28216.1"/>
    <property type="molecule type" value="Genomic_DNA"/>
</dbReference>
<comment type="caution">
    <text evidence="2">The sequence shown here is derived from an EMBL/GenBank/DDBJ whole genome shotgun (WGS) entry which is preliminary data.</text>
</comment>
<dbReference type="AlphaFoldDB" id="A0A094VH16"/>
<name>A0A094VH16_ECOLX</name>
<evidence type="ECO:0000313" key="2">
    <source>
        <dbReference type="EMBL" id="OOK28216.1"/>
    </source>
</evidence>
<dbReference type="Proteomes" id="UP000188855">
    <property type="component" value="Unassembled WGS sequence"/>
</dbReference>
<reference evidence="2 4" key="2">
    <citation type="submission" date="2016-10" db="EMBL/GenBank/DDBJ databases">
        <title>Whole genome sequences of antibiotic resistant commensal Escherichia coli from healthy Australian adults.</title>
        <authorList>
            <person name="Moran R.A."/>
            <person name="Anantham S."/>
            <person name="Nigro S.J."/>
            <person name="Holt K.E."/>
            <person name="Hall R.M."/>
        </authorList>
    </citation>
    <scope>NUCLEOTIDE SEQUENCE [LARGE SCALE GENOMIC DNA]</scope>
    <source>
        <strain evidence="2 4">2.3-R4</strain>
    </source>
</reference>
<reference evidence="1 3" key="1">
    <citation type="submission" date="2015-07" db="EMBL/GenBank/DDBJ databases">
        <title>Genome sequences of 64 non-O157:H7 Shiga toxin-producing Escherichia coli strains.</title>
        <authorList>
            <person name="Gonzalez-Escalona N."/>
            <person name="Toro M."/>
            <person name="Timme R."/>
            <person name="Payne J."/>
        </authorList>
    </citation>
    <scope>NUCLEOTIDE SEQUENCE [LARGE SCALE GENOMIC DNA]</scope>
    <source>
        <strain evidence="1 3">CFSAN026843</strain>
    </source>
</reference>
<accession>A0A094VH16</accession>
<sequence>MNNLILFDYKLITRTYLMLSIVNRLILRALAFTSIQTMQ</sequence>